<dbReference type="Proteomes" id="UP001152795">
    <property type="component" value="Unassembled WGS sequence"/>
</dbReference>
<accession>A0A6S7FMT7</accession>
<protein>
    <submittedName>
        <fullName evidence="2">Uncharacterized protein</fullName>
    </submittedName>
</protein>
<dbReference type="PANTHER" id="PTHR31751:SF7">
    <property type="entry name" value="THAP-TYPE DOMAIN-CONTAINING PROTEIN"/>
    <property type="match status" value="1"/>
</dbReference>
<feature type="compositionally biased region" description="Acidic residues" evidence="1">
    <location>
        <begin position="182"/>
        <end position="199"/>
    </location>
</feature>
<keyword evidence="3" id="KW-1185">Reference proteome</keyword>
<evidence type="ECO:0000256" key="1">
    <source>
        <dbReference type="SAM" id="MobiDB-lite"/>
    </source>
</evidence>
<name>A0A6S7FMT7_PARCT</name>
<evidence type="ECO:0000313" key="2">
    <source>
        <dbReference type="EMBL" id="CAB3977239.1"/>
    </source>
</evidence>
<proteinExistence type="predicted"/>
<sequence length="776" mass="88587">MAESGENSSTADTLNVPTVPTNIEERVRSYEAQRTKSRINIFEQFGAWRQIRDELKIQTDKQLAKFFIENHLSRQNVFLCDVETQTESTDQADETDEEILRNTSSLSLKMPFVPDISIDTSLEPITNRQPLMMSTPIKAVSGDKFGSGHELLFDAENEPCIKRQRLSDSTITAPSQSRLQDIEDEATLTAESESDSDDEIFMDDHDAHITSLTGHNSMQDFLSIPRNVDDLYKTYPEDEVFDTQIDGDEDSEDPELTLLADKDPEIDSEPPATTLKSIPLELIQMEKCIVFTNKIQELLQTIHGVSCSKSGCPKQWIYTKVYVGSCLVISWKCSSGHFGGSWSSQPMFNRARAGNLLLSSCLLLTGNSFAKIALFFKFLNLRFISKSLFYQHQGLYIAPTVQSYWETMKESLWEERSGKEVLLSGDARNDSPGHCAQYCTYTLADMDDKVILQQNVLDVREVEGRKSTNMERLGFERGMDVLMSTNIDIKEVITDAHTGIGGLMSHSDKYKEIVHQRDVWHGGKSVGKKLTNTACEKGNEDILPWVTAIKNHFWFCSRNCGGNVDDFKDLWLALLHHVVDEHSWVLNDGKSSGKCGHGPLTDDDRQKPWLLKNSKAHKALQKIVLSKRFLNTFRYYTRFRHTGFLESYHNHLLMYCPKRQSYSFVGYKLRNQLATIDFNSHQNREPATTADGRVRYRAQYSKRTKQWRPVTILKAKEYKYIPDLIAKIFEMQVKVGNVNQKIKRSTEDPRNISPNIAIVPRPSVENLLLKNKSRFT</sequence>
<dbReference type="EMBL" id="CACRXK020000038">
    <property type="protein sequence ID" value="CAB3977239.1"/>
    <property type="molecule type" value="Genomic_DNA"/>
</dbReference>
<feature type="compositionally biased region" description="Polar residues" evidence="1">
    <location>
        <begin position="167"/>
        <end position="179"/>
    </location>
</feature>
<comment type="caution">
    <text evidence="2">The sequence shown here is derived from an EMBL/GenBank/DDBJ whole genome shotgun (WGS) entry which is preliminary data.</text>
</comment>
<dbReference type="OrthoDB" id="10064735at2759"/>
<organism evidence="2 3">
    <name type="scientific">Paramuricea clavata</name>
    <name type="common">Red gorgonian</name>
    <name type="synonym">Violescent sea-whip</name>
    <dbReference type="NCBI Taxonomy" id="317549"/>
    <lineage>
        <taxon>Eukaryota</taxon>
        <taxon>Metazoa</taxon>
        <taxon>Cnidaria</taxon>
        <taxon>Anthozoa</taxon>
        <taxon>Octocorallia</taxon>
        <taxon>Malacalcyonacea</taxon>
        <taxon>Plexauridae</taxon>
        <taxon>Paramuricea</taxon>
    </lineage>
</organism>
<reference evidence="2" key="1">
    <citation type="submission" date="2020-04" db="EMBL/GenBank/DDBJ databases">
        <authorList>
            <person name="Alioto T."/>
            <person name="Alioto T."/>
            <person name="Gomez Garrido J."/>
        </authorList>
    </citation>
    <scope>NUCLEOTIDE SEQUENCE</scope>
    <source>
        <strain evidence="2">A484AB</strain>
    </source>
</reference>
<gene>
    <name evidence="2" type="ORF">PACLA_8A012436</name>
</gene>
<evidence type="ECO:0000313" key="3">
    <source>
        <dbReference type="Proteomes" id="UP001152795"/>
    </source>
</evidence>
<feature type="region of interest" description="Disordered" evidence="1">
    <location>
        <begin position="166"/>
        <end position="199"/>
    </location>
</feature>
<dbReference type="AlphaFoldDB" id="A0A6S7FMT7"/>
<dbReference type="PANTHER" id="PTHR31751">
    <property type="entry name" value="SI:CH211-108C17.2-RELATED-RELATED"/>
    <property type="match status" value="1"/>
</dbReference>